<proteinExistence type="predicted"/>
<gene>
    <name evidence="1" type="ORF">EKO23_04060</name>
</gene>
<dbReference type="AlphaFoldDB" id="A0A4Q4ZKH6"/>
<dbReference type="Pfam" id="PF04299">
    <property type="entry name" value="FMN_bind_2"/>
    <property type="match status" value="1"/>
</dbReference>
<reference evidence="1 2" key="1">
    <citation type="submission" date="2019-01" db="EMBL/GenBank/DDBJ databases">
        <title>Nocardioides guangzhouensis sp. nov., an actinobacterium isolated from soil.</title>
        <authorList>
            <person name="Fu Y."/>
            <person name="Cai Y."/>
            <person name="Lin Z."/>
            <person name="Chen P."/>
        </authorList>
    </citation>
    <scope>NUCLEOTIDE SEQUENCE [LARGE SCALE GENOMIC DNA]</scope>
    <source>
        <strain evidence="1 2">130</strain>
    </source>
</reference>
<accession>A0A4Q4ZKH6</accession>
<dbReference type="PANTHER" id="PTHR35802:SF1">
    <property type="entry name" value="PROTEASE SYNTHASE AND SPORULATION PROTEIN PAI 2"/>
    <property type="match status" value="1"/>
</dbReference>
<dbReference type="PANTHER" id="PTHR35802">
    <property type="entry name" value="PROTEASE SYNTHASE AND SPORULATION PROTEIN PAI 2"/>
    <property type="match status" value="1"/>
</dbReference>
<organism evidence="1 2">
    <name type="scientific">Nocardioides guangzhouensis</name>
    <dbReference type="NCBI Taxonomy" id="2497878"/>
    <lineage>
        <taxon>Bacteria</taxon>
        <taxon>Bacillati</taxon>
        <taxon>Actinomycetota</taxon>
        <taxon>Actinomycetes</taxon>
        <taxon>Propionibacteriales</taxon>
        <taxon>Nocardioidaceae</taxon>
        <taxon>Nocardioides</taxon>
    </lineage>
</organism>
<dbReference type="Proteomes" id="UP000295198">
    <property type="component" value="Unassembled WGS sequence"/>
</dbReference>
<keyword evidence="2" id="KW-1185">Reference proteome</keyword>
<dbReference type="PIRSF" id="PIRSF010372">
    <property type="entry name" value="PaiB"/>
    <property type="match status" value="1"/>
</dbReference>
<dbReference type="OrthoDB" id="9794948at2"/>
<comment type="caution">
    <text evidence="1">The sequence shown here is derived from an EMBL/GenBank/DDBJ whole genome shotgun (WGS) entry which is preliminary data.</text>
</comment>
<dbReference type="SUPFAM" id="SSF50475">
    <property type="entry name" value="FMN-binding split barrel"/>
    <property type="match status" value="1"/>
</dbReference>
<name>A0A4Q4ZKH6_9ACTN</name>
<protein>
    <submittedName>
        <fullName evidence="1">FMN-binding negative transcriptional regulator</fullName>
    </submittedName>
</protein>
<dbReference type="EMBL" id="SDKM01000004">
    <property type="protein sequence ID" value="RYP88031.1"/>
    <property type="molecule type" value="Genomic_DNA"/>
</dbReference>
<sequence>MYVPRFNAMTDRGEALALVAAVGAGELVTTGADGYPWATRLPVVWDDEGSRLVLHAARANPHWKAIEEVAGDDGAPALVVVTGPEAYVSPRWYATKTEHGRVVPTWNYSAVHLRGRVHVHHESAWLRDAVTRLADLNERGAVQWGEQPWAVTDAPETYVAGQLRAIVGIEVVVEEVEGKAKLSQNRSGADRTGVVDGLRHEGGVREGLVADAMEALPAHPAR</sequence>
<dbReference type="RefSeq" id="WP_134714356.1">
    <property type="nucleotide sequence ID" value="NZ_SDKM01000004.1"/>
</dbReference>
<evidence type="ECO:0000313" key="1">
    <source>
        <dbReference type="EMBL" id="RYP88031.1"/>
    </source>
</evidence>
<evidence type="ECO:0000313" key="2">
    <source>
        <dbReference type="Proteomes" id="UP000295198"/>
    </source>
</evidence>
<dbReference type="Gene3D" id="2.30.110.10">
    <property type="entry name" value="Electron Transport, Fmn-binding Protein, Chain A"/>
    <property type="match status" value="1"/>
</dbReference>
<dbReference type="InterPro" id="IPR007396">
    <property type="entry name" value="TR_PAI2-type"/>
</dbReference>
<dbReference type="InterPro" id="IPR012349">
    <property type="entry name" value="Split_barrel_FMN-bd"/>
</dbReference>